<dbReference type="NCBIfam" id="TIGR00383">
    <property type="entry name" value="corA"/>
    <property type="match status" value="1"/>
</dbReference>
<keyword evidence="8 12" id="KW-0406">Ion transport</keyword>
<dbReference type="GO" id="GO:0015095">
    <property type="term" value="F:magnesium ion transmembrane transporter activity"/>
    <property type="evidence" value="ECO:0007669"/>
    <property type="project" value="UniProtKB-UniRule"/>
</dbReference>
<dbReference type="Gene3D" id="3.30.460.20">
    <property type="entry name" value="CorA soluble domain-like"/>
    <property type="match status" value="1"/>
</dbReference>
<dbReference type="CDD" id="cd12828">
    <property type="entry name" value="TmCorA-like_1"/>
    <property type="match status" value="1"/>
</dbReference>
<dbReference type="GO" id="GO:0000287">
    <property type="term" value="F:magnesium ion binding"/>
    <property type="evidence" value="ECO:0007669"/>
    <property type="project" value="TreeGrafter"/>
</dbReference>
<keyword evidence="4 12" id="KW-1003">Cell membrane</keyword>
<dbReference type="GO" id="GO:0015087">
    <property type="term" value="F:cobalt ion transmembrane transporter activity"/>
    <property type="evidence" value="ECO:0007669"/>
    <property type="project" value="UniProtKB-UniRule"/>
</dbReference>
<comment type="similarity">
    <text evidence="2 12">Belongs to the CorA metal ion transporter (MIT) (TC 1.A.35) family.</text>
</comment>
<evidence type="ECO:0000256" key="1">
    <source>
        <dbReference type="ARBA" id="ARBA00004651"/>
    </source>
</evidence>
<keyword evidence="5 12" id="KW-0812">Transmembrane</keyword>
<gene>
    <name evidence="12 13" type="primary">corA</name>
    <name evidence="13" type="ORF">B879_00719</name>
</gene>
<dbReference type="FunFam" id="1.20.58.340:FF:000004">
    <property type="entry name" value="Magnesium transport protein CorA"/>
    <property type="match status" value="1"/>
</dbReference>
<keyword evidence="9 12" id="KW-0472">Membrane</keyword>
<evidence type="ECO:0000256" key="4">
    <source>
        <dbReference type="ARBA" id="ARBA00022475"/>
    </source>
</evidence>
<evidence type="ECO:0000256" key="10">
    <source>
        <dbReference type="ARBA" id="ARBA00034269"/>
    </source>
</evidence>
<comment type="caution">
    <text evidence="13">The sequence shown here is derived from an EMBL/GenBank/DDBJ whole genome shotgun (WGS) entry which is preliminary data.</text>
</comment>
<evidence type="ECO:0000313" key="14">
    <source>
        <dbReference type="Proteomes" id="UP000004478"/>
    </source>
</evidence>
<evidence type="ECO:0000256" key="11">
    <source>
        <dbReference type="ARBA" id="ARBA00045497"/>
    </source>
</evidence>
<keyword evidence="14" id="KW-1185">Reference proteome</keyword>
<evidence type="ECO:0000256" key="3">
    <source>
        <dbReference type="ARBA" id="ARBA00022448"/>
    </source>
</evidence>
<dbReference type="GO" id="GO:0050897">
    <property type="term" value="F:cobalt ion binding"/>
    <property type="evidence" value="ECO:0007669"/>
    <property type="project" value="TreeGrafter"/>
</dbReference>
<dbReference type="RefSeq" id="WP_009183765.1">
    <property type="nucleotide sequence ID" value="NZ_AMGM01000006.1"/>
</dbReference>
<dbReference type="Gene3D" id="1.20.58.340">
    <property type="entry name" value="Magnesium transport protein CorA, transmembrane region"/>
    <property type="match status" value="2"/>
</dbReference>
<keyword evidence="7 12" id="KW-1133">Transmembrane helix</keyword>
<dbReference type="OrthoDB" id="9803416at2"/>
<dbReference type="SUPFAM" id="SSF144083">
    <property type="entry name" value="Magnesium transport protein CorA, transmembrane region"/>
    <property type="match status" value="1"/>
</dbReference>
<dbReference type="PATRIC" id="fig|1225176.3.peg.769"/>
<name>K1M3B1_CECL9</name>
<feature type="transmembrane region" description="Helical" evidence="12">
    <location>
        <begin position="266"/>
        <end position="285"/>
    </location>
</feature>
<dbReference type="EMBL" id="AMGM01000006">
    <property type="protein sequence ID" value="EKB50739.1"/>
    <property type="molecule type" value="Genomic_DNA"/>
</dbReference>
<dbReference type="PANTHER" id="PTHR46494:SF1">
    <property type="entry name" value="CORA FAMILY METAL ION TRANSPORTER (EUROFUNG)"/>
    <property type="match status" value="1"/>
</dbReference>
<dbReference type="InterPro" id="IPR004488">
    <property type="entry name" value="Mg/Co-transport_prot_CorA"/>
</dbReference>
<protein>
    <recommendedName>
        <fullName evidence="12">Magnesium transport protein CorA</fullName>
    </recommendedName>
</protein>
<evidence type="ECO:0000256" key="5">
    <source>
        <dbReference type="ARBA" id="ARBA00022692"/>
    </source>
</evidence>
<dbReference type="InterPro" id="IPR045861">
    <property type="entry name" value="CorA_cytoplasmic_dom"/>
</dbReference>
<evidence type="ECO:0000313" key="13">
    <source>
        <dbReference type="EMBL" id="EKB50739.1"/>
    </source>
</evidence>
<keyword evidence="6 12" id="KW-0460">Magnesium</keyword>
<sequence length="323" mass="38577">MEIIAFGEHLFYKQSQPNAEEIKTLLEGDHKFWLNVTETKDSALLQELSEVFDIHSMALNDIKEKRQRPKIEEYNHFILIVVQMLYSKNHGLDIESEQVSIILGKNYVITFQETPFDIFDQIRVRLENPHGRMRKLGTDYFAYALIDAIVDEYYLLLENITDRIEILEDSIISQDRKVRLSEIYHQRKYIQQIKKVIWPTRELLSIWRKLENPLIKKRTSPFINDVYEQTVEIIENLEMQRESITTLVEIFMTDISLKQNEVMKTLTIIATIFIPLTFLAGVYGMNFEFMPELSWKYGYWLTWLVFIGISAIMVFYFKRKKWF</sequence>
<dbReference type="AlphaFoldDB" id="K1M3B1"/>
<evidence type="ECO:0000256" key="7">
    <source>
        <dbReference type="ARBA" id="ARBA00022989"/>
    </source>
</evidence>
<dbReference type="PANTHER" id="PTHR46494">
    <property type="entry name" value="CORA FAMILY METAL ION TRANSPORTER (EUROFUNG)"/>
    <property type="match status" value="1"/>
</dbReference>
<organism evidence="13 14">
    <name type="scientific">Cecembia lonarensis (strain CCUG 58316 / KCTC 22772 / LW9)</name>
    <dbReference type="NCBI Taxonomy" id="1225176"/>
    <lineage>
        <taxon>Bacteria</taxon>
        <taxon>Pseudomonadati</taxon>
        <taxon>Bacteroidota</taxon>
        <taxon>Cytophagia</taxon>
        <taxon>Cytophagales</taxon>
        <taxon>Cyclobacteriaceae</taxon>
        <taxon>Cecembia</taxon>
    </lineage>
</organism>
<comment type="catalytic activity">
    <reaction evidence="10">
        <text>Mg(2+)(in) = Mg(2+)(out)</text>
        <dbReference type="Rhea" id="RHEA:29827"/>
        <dbReference type="ChEBI" id="CHEBI:18420"/>
    </reaction>
</comment>
<feature type="transmembrane region" description="Helical" evidence="12">
    <location>
        <begin position="297"/>
        <end position="317"/>
    </location>
</feature>
<proteinExistence type="inferred from homology"/>
<evidence type="ECO:0000256" key="12">
    <source>
        <dbReference type="RuleBase" id="RU362010"/>
    </source>
</evidence>
<comment type="subcellular location">
    <subcellularLocation>
        <location evidence="1">Cell membrane</location>
        <topology evidence="1">Multi-pass membrane protein</topology>
    </subcellularLocation>
    <subcellularLocation>
        <location evidence="12">Membrane</location>
        <topology evidence="12">Multi-pass membrane protein</topology>
    </subcellularLocation>
</comment>
<evidence type="ECO:0000256" key="9">
    <source>
        <dbReference type="ARBA" id="ARBA00023136"/>
    </source>
</evidence>
<evidence type="ECO:0000256" key="2">
    <source>
        <dbReference type="ARBA" id="ARBA00009765"/>
    </source>
</evidence>
<reference evidence="13 14" key="1">
    <citation type="journal article" date="2012" name="J. Bacteriol.">
        <title>Draft Genome Sequence of Cecembia lonarensis Strain LW9T, Isolated from Lonar Lake, a Haloalkaline Lake in India.</title>
        <authorList>
            <person name="Shivaji S."/>
            <person name="Ara S."/>
            <person name="Singh A."/>
            <person name="Pinnaka A.K."/>
        </authorList>
    </citation>
    <scope>NUCLEOTIDE SEQUENCE [LARGE SCALE GENOMIC DNA]</scope>
    <source>
        <strain evidence="13 14">LW9</strain>
    </source>
</reference>
<evidence type="ECO:0000256" key="8">
    <source>
        <dbReference type="ARBA" id="ARBA00023065"/>
    </source>
</evidence>
<dbReference type="Proteomes" id="UP000004478">
    <property type="component" value="Unassembled WGS sequence"/>
</dbReference>
<dbReference type="InterPro" id="IPR045863">
    <property type="entry name" value="CorA_TM1_TM2"/>
</dbReference>
<dbReference type="InterPro" id="IPR002523">
    <property type="entry name" value="MgTranspt_CorA/ZnTranspt_ZntB"/>
</dbReference>
<evidence type="ECO:0000256" key="6">
    <source>
        <dbReference type="ARBA" id="ARBA00022842"/>
    </source>
</evidence>
<dbReference type="Pfam" id="PF01544">
    <property type="entry name" value="CorA"/>
    <property type="match status" value="1"/>
</dbReference>
<comment type="function">
    <text evidence="11">Mediates influx of magnesium ions. Alternates between open and closed states. Activated by low cytoplasmic Mg(2+) levels. Inactive when cytoplasmic Mg(2+) levels are high.</text>
</comment>
<dbReference type="SUPFAM" id="SSF143865">
    <property type="entry name" value="CorA soluble domain-like"/>
    <property type="match status" value="1"/>
</dbReference>
<dbReference type="GO" id="GO:0005886">
    <property type="term" value="C:plasma membrane"/>
    <property type="evidence" value="ECO:0007669"/>
    <property type="project" value="UniProtKB-SubCell"/>
</dbReference>
<keyword evidence="3 12" id="KW-0813">Transport</keyword>
<accession>K1M3B1</accession>